<sequence>MTPTTPVLNSPHHPAPNPPRRPPSRSPSSSARSIVRRRPCSRRSTRATFAESSTSTATAWSRYQSLPFVIRLWGPVVVYPVFRGGGVWVGRFLTALEFPDPFHHLRHPAHHSSLQTSSHPTAPLGTPRILADVLEIQRHQAPTGSDDGGRPDPCKYRLRQLMRELPNRGWGKKKKGRAQAFVQTLCSLFCVILYSGPVRTGTVLDLPNHPADDVDGTGVGLRLSPGPPIFEPFAAFLLDGAGFAR</sequence>
<name>A0A432ZZA5_9FUNG</name>
<organism evidence="2 3">
    <name type="scientific">Jimgerdemannia flammicorona</name>
    <dbReference type="NCBI Taxonomy" id="994334"/>
    <lineage>
        <taxon>Eukaryota</taxon>
        <taxon>Fungi</taxon>
        <taxon>Fungi incertae sedis</taxon>
        <taxon>Mucoromycota</taxon>
        <taxon>Mucoromycotina</taxon>
        <taxon>Endogonomycetes</taxon>
        <taxon>Endogonales</taxon>
        <taxon>Endogonaceae</taxon>
        <taxon>Jimgerdemannia</taxon>
    </lineage>
</organism>
<gene>
    <name evidence="2" type="ORF">BC936DRAFT_143304</name>
</gene>
<comment type="caution">
    <text evidence="2">The sequence shown here is derived from an EMBL/GenBank/DDBJ whole genome shotgun (WGS) entry which is preliminary data.</text>
</comment>
<protein>
    <submittedName>
        <fullName evidence="2">Uncharacterized protein</fullName>
    </submittedName>
</protein>
<accession>A0A432ZZA5</accession>
<proteinExistence type="predicted"/>
<feature type="region of interest" description="Disordered" evidence="1">
    <location>
        <begin position="1"/>
        <end position="54"/>
    </location>
</feature>
<keyword evidence="3" id="KW-1185">Reference proteome</keyword>
<evidence type="ECO:0000256" key="1">
    <source>
        <dbReference type="SAM" id="MobiDB-lite"/>
    </source>
</evidence>
<feature type="compositionally biased region" description="Pro residues" evidence="1">
    <location>
        <begin position="13"/>
        <end position="25"/>
    </location>
</feature>
<evidence type="ECO:0000313" key="2">
    <source>
        <dbReference type="EMBL" id="RUO95756.1"/>
    </source>
</evidence>
<dbReference type="EMBL" id="RBNI01026182">
    <property type="protein sequence ID" value="RUO95756.1"/>
    <property type="molecule type" value="Genomic_DNA"/>
</dbReference>
<reference evidence="2 3" key="1">
    <citation type="journal article" date="2018" name="New Phytol.">
        <title>Phylogenomics of Endogonaceae and evolution of mycorrhizas within Mucoromycota.</title>
        <authorList>
            <person name="Chang Y."/>
            <person name="Desiro A."/>
            <person name="Na H."/>
            <person name="Sandor L."/>
            <person name="Lipzen A."/>
            <person name="Clum A."/>
            <person name="Barry K."/>
            <person name="Grigoriev I.V."/>
            <person name="Martin F.M."/>
            <person name="Stajich J.E."/>
            <person name="Smith M.E."/>
            <person name="Bonito G."/>
            <person name="Spatafora J.W."/>
        </authorList>
    </citation>
    <scope>NUCLEOTIDE SEQUENCE [LARGE SCALE GENOMIC DNA]</scope>
    <source>
        <strain evidence="2 3">GMNB39</strain>
    </source>
</reference>
<evidence type="ECO:0000313" key="3">
    <source>
        <dbReference type="Proteomes" id="UP000268093"/>
    </source>
</evidence>
<dbReference type="Proteomes" id="UP000268093">
    <property type="component" value="Unassembled WGS sequence"/>
</dbReference>
<feature type="compositionally biased region" description="Basic residues" evidence="1">
    <location>
        <begin position="34"/>
        <end position="45"/>
    </location>
</feature>
<dbReference type="AlphaFoldDB" id="A0A432ZZA5"/>